<accession>I7L6I7</accession>
<dbReference type="PATRIC" id="fig|1423758.3.peg.672"/>
<dbReference type="GeneID" id="82847265"/>
<gene>
    <name evidence="2" type="ORF">BN55_01700</name>
</gene>
<dbReference type="STRING" id="1423758.FC41_GL000666"/>
<keyword evidence="1" id="KW-0812">Transmembrane</keyword>
<feature type="transmembrane region" description="Helical" evidence="1">
    <location>
        <begin position="186"/>
        <end position="206"/>
    </location>
</feature>
<dbReference type="Proteomes" id="UP000009320">
    <property type="component" value="Unassembled WGS sequence"/>
</dbReference>
<dbReference type="eggNOG" id="ENOG50309K7">
    <property type="taxonomic scope" value="Bacteria"/>
</dbReference>
<dbReference type="AlphaFoldDB" id="I7L6I7"/>
<dbReference type="EMBL" id="CAKE01000013">
    <property type="protein sequence ID" value="CCI82042.1"/>
    <property type="molecule type" value="Genomic_DNA"/>
</dbReference>
<sequence length="285" mass="31753">MNKNSDKQEKLTREQYRQKVARNSKLNVWDLALDRPYVSVAVIVLALLFIMTGWWIGLIILVIASAIGIFFIARSKNPIQTLSIEFKVGGSRKLNMLKAVQLGSAMVMFLSTYMRQVVTINFQGAGSADSLKIIQGAAAQTNNAYASQGASLLNILDNLMGGSLWGTYRYATNSAQFMNDSSGRWIMIWTFLLMVAPAICVLAQFFREPYSRRAMLVGSGVSVFLFALTPIVIKNWANQYALSHQINQAVIGQVFNIGYMAYPAILCSIVVFVISIYRTVKNDKF</sequence>
<keyword evidence="1" id="KW-0472">Membrane</keyword>
<comment type="caution">
    <text evidence="2">The sequence shown here is derived from an EMBL/GenBank/DDBJ whole genome shotgun (WGS) entry which is preliminary data.</text>
</comment>
<feature type="transmembrane region" description="Helical" evidence="1">
    <location>
        <begin position="215"/>
        <end position="237"/>
    </location>
</feature>
<evidence type="ECO:0000256" key="1">
    <source>
        <dbReference type="SAM" id="Phobius"/>
    </source>
</evidence>
<keyword evidence="3" id="KW-1185">Reference proteome</keyword>
<dbReference type="RefSeq" id="WP_008471009.1">
    <property type="nucleotide sequence ID" value="NZ_AYZP01000015.1"/>
</dbReference>
<feature type="transmembrane region" description="Helical" evidence="1">
    <location>
        <begin position="257"/>
        <end position="277"/>
    </location>
</feature>
<evidence type="ECO:0000313" key="3">
    <source>
        <dbReference type="Proteomes" id="UP000009320"/>
    </source>
</evidence>
<proteinExistence type="predicted"/>
<feature type="transmembrane region" description="Helical" evidence="1">
    <location>
        <begin position="40"/>
        <end position="73"/>
    </location>
</feature>
<dbReference type="OrthoDB" id="2277211at2"/>
<organism evidence="2 3">
    <name type="scientific">Lactobacillus hominis DSM 23910 = CRBIP 24.179</name>
    <dbReference type="NCBI Taxonomy" id="1423758"/>
    <lineage>
        <taxon>Bacteria</taxon>
        <taxon>Bacillati</taxon>
        <taxon>Bacillota</taxon>
        <taxon>Bacilli</taxon>
        <taxon>Lactobacillales</taxon>
        <taxon>Lactobacillaceae</taxon>
        <taxon>Lactobacillus</taxon>
    </lineage>
</organism>
<evidence type="ECO:0000313" key="2">
    <source>
        <dbReference type="EMBL" id="CCI82042.1"/>
    </source>
</evidence>
<name>I7L6I7_9LACO</name>
<keyword evidence="1" id="KW-1133">Transmembrane helix</keyword>
<reference evidence="2 3" key="1">
    <citation type="submission" date="2012-06" db="EMBL/GenBank/DDBJ databases">
        <title>Draft Genome Sequence of Lactobacillus hominis Strain CRBIP 24.179T, isolated from human intestine.</title>
        <authorList>
            <person name="Cousin S."/>
            <person name="Ma L."/>
            <person name="Bizet C."/>
            <person name="Loux V."/>
            <person name="Bouchier C."/>
            <person name="Clermont D."/>
            <person name="Creno S."/>
        </authorList>
    </citation>
    <scope>NUCLEOTIDE SEQUENCE [LARGE SCALE GENOMIC DNA]</scope>
    <source>
        <strain evidence="3">CRBIP 24.179T</strain>
    </source>
</reference>
<evidence type="ECO:0008006" key="4">
    <source>
        <dbReference type="Google" id="ProtNLM"/>
    </source>
</evidence>
<feature type="transmembrane region" description="Helical" evidence="1">
    <location>
        <begin position="94"/>
        <end position="114"/>
    </location>
</feature>
<protein>
    <recommendedName>
        <fullName evidence="4">Cytochrome C5</fullName>
    </recommendedName>
</protein>